<dbReference type="NCBIfam" id="NF033942">
    <property type="entry name" value="GjpA"/>
    <property type="match status" value="1"/>
</dbReference>
<proteinExistence type="predicted"/>
<feature type="compositionally biased region" description="Low complexity" evidence="1">
    <location>
        <begin position="448"/>
        <end position="459"/>
    </location>
</feature>
<evidence type="ECO:0000256" key="2">
    <source>
        <dbReference type="SAM" id="SignalP"/>
    </source>
</evidence>
<dbReference type="EMBL" id="MVHP01000017">
    <property type="protein sequence ID" value="ORA64942.1"/>
    <property type="molecule type" value="Genomic_DNA"/>
</dbReference>
<accession>A0A1X0CYE4</accession>
<evidence type="ECO:0000313" key="3">
    <source>
        <dbReference type="EMBL" id="ORA64942.1"/>
    </source>
</evidence>
<feature type="region of interest" description="Disordered" evidence="1">
    <location>
        <begin position="345"/>
        <end position="483"/>
    </location>
</feature>
<organism evidence="3 4">
    <name type="scientific">Mycolicibacterium elephantis</name>
    <dbReference type="NCBI Taxonomy" id="81858"/>
    <lineage>
        <taxon>Bacteria</taxon>
        <taxon>Bacillati</taxon>
        <taxon>Actinomycetota</taxon>
        <taxon>Actinomycetes</taxon>
        <taxon>Mycobacteriales</taxon>
        <taxon>Mycobacteriaceae</taxon>
        <taxon>Mycolicibacterium</taxon>
    </lineage>
</organism>
<dbReference type="RefSeq" id="WP_133055424.1">
    <property type="nucleotide sequence ID" value="NZ_MVHP01000017.1"/>
</dbReference>
<evidence type="ECO:0008006" key="5">
    <source>
        <dbReference type="Google" id="ProtNLM"/>
    </source>
</evidence>
<comment type="caution">
    <text evidence="3">The sequence shown here is derived from an EMBL/GenBank/DDBJ whole genome shotgun (WGS) entry which is preliminary data.</text>
</comment>
<keyword evidence="2" id="KW-0732">Signal</keyword>
<dbReference type="InterPro" id="IPR049934">
    <property type="entry name" value="GjpA-like"/>
</dbReference>
<sequence>MHVKLRPYATAGLALVSATAIAATPVVATPSLPEVRAADPAVQLSAAVNPITPWLEVWDNSETNFANLANAWLEAPAPVLQQVIANQLGYLTQLPDFPLILEEMVGNLRAALEAPFATDPSTLENTTPLMNHRSLFNILSDLAAEGAGPIPAALMPLVNFSTTYTSGMLLGLVGPVVSPILALVASAGAIVENLTGETPDLQAAFNTLINTPAVMADAFLNGGQTLDLTPVLDALGIDLDPAPGTDIQRVGITFGGLLSPGGSVFNALGFDIVIGGRIAVPVPGQGPGFVGSLIGLTQAIAKAIGWDGTGNPLAPPPEAPATQRADVDDPAQVPSSLLASRTITLPTAQDEPLGSGPTEVQTAASSEETTDEEETTAADEQENEVEEQSAADERETEVDQQETEVEEDLGDDLLEQENDEPTGNQYGVVRTNGPDNQTDDETAADEQSGSAGSGNASKSEAGDNDAADATSSETSETSSDSNE</sequence>
<dbReference type="Proteomes" id="UP000192772">
    <property type="component" value="Unassembled WGS sequence"/>
</dbReference>
<dbReference type="AlphaFoldDB" id="A0A1X0CYE4"/>
<evidence type="ECO:0000313" key="4">
    <source>
        <dbReference type="Proteomes" id="UP000192772"/>
    </source>
</evidence>
<dbReference type="STRING" id="81858.BST23_15510"/>
<gene>
    <name evidence="3" type="ORF">BST23_15510</name>
</gene>
<feature type="region of interest" description="Disordered" evidence="1">
    <location>
        <begin position="307"/>
        <end position="332"/>
    </location>
</feature>
<feature type="compositionally biased region" description="Low complexity" evidence="1">
    <location>
        <begin position="467"/>
        <end position="483"/>
    </location>
</feature>
<feature type="compositionally biased region" description="Acidic residues" evidence="1">
    <location>
        <begin position="368"/>
        <end position="420"/>
    </location>
</feature>
<name>A0A1X0CYE4_9MYCO</name>
<reference evidence="3 4" key="1">
    <citation type="submission" date="2017-02" db="EMBL/GenBank/DDBJ databases">
        <title>The new phylogeny of genus Mycobacterium.</title>
        <authorList>
            <person name="Tortoli E."/>
            <person name="Trovato A."/>
            <person name="Cirillo D.M."/>
        </authorList>
    </citation>
    <scope>NUCLEOTIDE SEQUENCE [LARGE SCALE GENOMIC DNA]</scope>
    <source>
        <strain evidence="3 4">FI-09383</strain>
    </source>
</reference>
<evidence type="ECO:0000256" key="1">
    <source>
        <dbReference type="SAM" id="MobiDB-lite"/>
    </source>
</evidence>
<feature type="chain" id="PRO_5038489345" description="PE-PGRS family protein" evidence="2">
    <location>
        <begin position="23"/>
        <end position="483"/>
    </location>
</feature>
<feature type="signal peptide" evidence="2">
    <location>
        <begin position="1"/>
        <end position="22"/>
    </location>
</feature>
<dbReference type="OrthoDB" id="4370634at2"/>
<protein>
    <recommendedName>
        <fullName evidence="5">PE-PGRS family protein</fullName>
    </recommendedName>
</protein>